<protein>
    <recommendedName>
        <fullName evidence="4">Terminase large subunit gp17-like C-terminal domain-containing protein</fullName>
    </recommendedName>
</protein>
<evidence type="ECO:0008006" key="4">
    <source>
        <dbReference type="Google" id="ProtNLM"/>
    </source>
</evidence>
<sequence length="538" mass="61101">MSSGYLSPILPLKRKAAIRFYKQKLAEAAAKSPDHLRLAKRWLCRNDLFFLLVFACGRKDINKTWLFNRCREVQAKPNDYLDVWAREHYKSTIITFGMSILDILASHGDNPEARYGGREVTIGIFSHTRPIAKGFLEQIKTELESNDTLKQLFPDILWSKSTMAPKWSLDNGIVVKRKSNPKEATVEAWGVVDGQPIGKHFLILMFDDLVTDDGVGSADQIKKTTHKFRMADNLGTEGGWRRMAGTFYHLHDTYSVLIKEGIVEVRKHPCTKDGTENFVAENCVLKSPDELKRKRKAQGPYVFGSQMLLDPTADKSQGFKLEWIRYWPATQFGGLNLYLIVDPASGKKAKAGAGDYTVMVVIGLGADRKYRLVDGIRSRLNLAQRWRALLMLHKKWNPLGVGYEEYGMQADIEHFQGEMEELNYQFDITPLGGSIRKEDRIKGLVPVFESGRFLLPNNLIFTDHEDKAVDFVKTLIDEEYEPFPLLKHDDMLDDIARILDPALMAEFPKETRRPRGGTVQDKLRAHARSQGGGGFMTS</sequence>
<dbReference type="Gene3D" id="3.30.420.240">
    <property type="match status" value="1"/>
</dbReference>
<comment type="caution">
    <text evidence="2">The sequence shown here is derived from an EMBL/GenBank/DDBJ whole genome shotgun (WGS) entry which is preliminary data.</text>
</comment>
<reference evidence="2 3" key="1">
    <citation type="submission" date="2023-03" db="EMBL/GenBank/DDBJ databases">
        <title>Strain FZY0004 represents a novel species in the genus Thalassospira isolated from seawater.</title>
        <authorList>
            <person name="Fu Z.-Y."/>
        </authorList>
    </citation>
    <scope>NUCLEOTIDE SEQUENCE [LARGE SCALE GENOMIC DNA]</scope>
    <source>
        <strain evidence="2 3">FZY0004</strain>
    </source>
</reference>
<name>A0ABT6GGF5_9PROT</name>
<dbReference type="EMBL" id="JARSBO010000010">
    <property type="protein sequence ID" value="MDG4721163.1"/>
    <property type="molecule type" value="Genomic_DNA"/>
</dbReference>
<gene>
    <name evidence="2" type="ORF">P7680_19310</name>
</gene>
<proteinExistence type="predicted"/>
<dbReference type="RefSeq" id="WP_278006965.1">
    <property type="nucleotide sequence ID" value="NZ_JARSBO010000010.1"/>
</dbReference>
<accession>A0ABT6GGF5</accession>
<evidence type="ECO:0000256" key="1">
    <source>
        <dbReference type="SAM" id="MobiDB-lite"/>
    </source>
</evidence>
<evidence type="ECO:0000313" key="3">
    <source>
        <dbReference type="Proteomes" id="UP001529180"/>
    </source>
</evidence>
<keyword evidence="3" id="KW-1185">Reference proteome</keyword>
<feature type="region of interest" description="Disordered" evidence="1">
    <location>
        <begin position="511"/>
        <end position="538"/>
    </location>
</feature>
<evidence type="ECO:0000313" key="2">
    <source>
        <dbReference type="EMBL" id="MDG4721163.1"/>
    </source>
</evidence>
<dbReference type="Proteomes" id="UP001529180">
    <property type="component" value="Unassembled WGS sequence"/>
</dbReference>
<organism evidence="2 3">
    <name type="scientific">Thalassospira aquimaris</name>
    <dbReference type="NCBI Taxonomy" id="3037796"/>
    <lineage>
        <taxon>Bacteria</taxon>
        <taxon>Pseudomonadati</taxon>
        <taxon>Pseudomonadota</taxon>
        <taxon>Alphaproteobacteria</taxon>
        <taxon>Rhodospirillales</taxon>
        <taxon>Thalassospiraceae</taxon>
        <taxon>Thalassospira</taxon>
    </lineage>
</organism>